<evidence type="ECO:0000313" key="3">
    <source>
        <dbReference type="EMBL" id="RDY26297.1"/>
    </source>
</evidence>
<sequence>MYFGDNLKKLRKERKLSQEQLAEMLNISRQAVSKWEAGKTYPDIDNLVLLRNLFNVTLDDLVLNECVDKCKGVSGIDKLSEETNNKSKDEEYDNEEDNDLSTKLMMGGMIIGMAIGFITDNFMWGTVGCFIGMGLGYVVEDIISAKTKLKR</sequence>
<dbReference type="EMBL" id="NOJY02000030">
    <property type="protein sequence ID" value="RDY26297.1"/>
    <property type="molecule type" value="Genomic_DNA"/>
</dbReference>
<dbReference type="SMART" id="SM00530">
    <property type="entry name" value="HTH_XRE"/>
    <property type="match status" value="1"/>
</dbReference>
<dbReference type="SUPFAM" id="SSF47413">
    <property type="entry name" value="lambda repressor-like DNA-binding domains"/>
    <property type="match status" value="1"/>
</dbReference>
<dbReference type="OrthoDB" id="9801008at2"/>
<dbReference type="InterPro" id="IPR010982">
    <property type="entry name" value="Lambda_DNA-bd_dom_sf"/>
</dbReference>
<evidence type="ECO:0000256" key="1">
    <source>
        <dbReference type="ARBA" id="ARBA00023125"/>
    </source>
</evidence>
<feature type="domain" description="HTH cro/C1-type" evidence="2">
    <location>
        <begin position="7"/>
        <end position="61"/>
    </location>
</feature>
<keyword evidence="4" id="KW-1185">Reference proteome</keyword>
<dbReference type="Gene3D" id="1.10.260.40">
    <property type="entry name" value="lambda repressor-like DNA-binding domains"/>
    <property type="match status" value="1"/>
</dbReference>
<organism evidence="3 4">
    <name type="scientific">Romboutsia weinsteinii</name>
    <dbReference type="NCBI Taxonomy" id="2020949"/>
    <lineage>
        <taxon>Bacteria</taxon>
        <taxon>Bacillati</taxon>
        <taxon>Bacillota</taxon>
        <taxon>Clostridia</taxon>
        <taxon>Peptostreptococcales</taxon>
        <taxon>Peptostreptococcaceae</taxon>
        <taxon>Romboutsia</taxon>
    </lineage>
</organism>
<comment type="caution">
    <text evidence="3">The sequence shown here is derived from an EMBL/GenBank/DDBJ whole genome shotgun (WGS) entry which is preliminary data.</text>
</comment>
<reference evidence="3 4" key="1">
    <citation type="journal article" date="2017" name="Genome Announc.">
        <title>Draft Genome Sequence of Romboutsia weinsteinii sp. nov. Strain CCRI-19649(T) Isolated from Surface Water.</title>
        <authorList>
            <person name="Maheux A.F."/>
            <person name="Boudreau D.K."/>
            <person name="Berube E."/>
            <person name="Boissinot M."/>
            <person name="Cantin P."/>
            <person name="Raymond F."/>
            <person name="Corbeil J."/>
            <person name="Omar R.F."/>
            <person name="Bergeron M.G."/>
        </authorList>
    </citation>
    <scope>NUCLEOTIDE SEQUENCE [LARGE SCALE GENOMIC DNA]</scope>
    <source>
        <strain evidence="3 4">CCRI-19649</strain>
    </source>
</reference>
<dbReference type="PANTHER" id="PTHR46558:SF13">
    <property type="entry name" value="HTH-TYPE TRANSCRIPTIONAL REGULATOR IMMR"/>
    <property type="match status" value="1"/>
</dbReference>
<dbReference type="GO" id="GO:0003677">
    <property type="term" value="F:DNA binding"/>
    <property type="evidence" value="ECO:0007669"/>
    <property type="project" value="UniProtKB-KW"/>
</dbReference>
<dbReference type="PANTHER" id="PTHR46558">
    <property type="entry name" value="TRACRIPTIONAL REGULATORY PROTEIN-RELATED-RELATED"/>
    <property type="match status" value="1"/>
</dbReference>
<evidence type="ECO:0000313" key="4">
    <source>
        <dbReference type="Proteomes" id="UP000215694"/>
    </source>
</evidence>
<dbReference type="AlphaFoldDB" id="A0A255I7X2"/>
<dbReference type="PROSITE" id="PS50943">
    <property type="entry name" value="HTH_CROC1"/>
    <property type="match status" value="1"/>
</dbReference>
<name>A0A255I7X2_9FIRM</name>
<evidence type="ECO:0000259" key="2">
    <source>
        <dbReference type="PROSITE" id="PS50943"/>
    </source>
</evidence>
<proteinExistence type="predicted"/>
<dbReference type="CDD" id="cd00093">
    <property type="entry name" value="HTH_XRE"/>
    <property type="match status" value="1"/>
</dbReference>
<gene>
    <name evidence="3" type="ORF">CHL78_014040</name>
</gene>
<protein>
    <submittedName>
        <fullName evidence="3">XRE family transcriptional regulator</fullName>
    </submittedName>
</protein>
<dbReference type="InterPro" id="IPR001387">
    <property type="entry name" value="Cro/C1-type_HTH"/>
</dbReference>
<dbReference type="Pfam" id="PF01381">
    <property type="entry name" value="HTH_3"/>
    <property type="match status" value="1"/>
</dbReference>
<accession>A0A255I7X2</accession>
<keyword evidence="1" id="KW-0238">DNA-binding</keyword>
<dbReference type="Proteomes" id="UP000215694">
    <property type="component" value="Unassembled WGS sequence"/>
</dbReference>